<dbReference type="GO" id="GO:0005813">
    <property type="term" value="C:centrosome"/>
    <property type="evidence" value="ECO:0007669"/>
    <property type="project" value="TreeGrafter"/>
</dbReference>
<dbReference type="Proteomes" id="UP000322234">
    <property type="component" value="Unassembled WGS sequence"/>
</dbReference>
<dbReference type="AlphaFoldDB" id="A0A6B0RWK9"/>
<reference evidence="2" key="1">
    <citation type="submission" date="2019-10" db="EMBL/GenBank/DDBJ databases">
        <title>The sequence and de novo assembly of the wild yak genome.</title>
        <authorList>
            <person name="Liu Y."/>
        </authorList>
    </citation>
    <scope>NUCLEOTIDE SEQUENCE [LARGE SCALE GENOMIC DNA]</scope>
    <source>
        <strain evidence="2">WY2019</strain>
    </source>
</reference>
<evidence type="ECO:0000313" key="3">
    <source>
        <dbReference type="Proteomes" id="UP000322234"/>
    </source>
</evidence>
<evidence type="ECO:0000313" key="2">
    <source>
        <dbReference type="EMBL" id="MXQ94508.1"/>
    </source>
</evidence>
<feature type="coiled-coil region" evidence="1">
    <location>
        <begin position="5"/>
        <end position="32"/>
    </location>
</feature>
<protein>
    <submittedName>
        <fullName evidence="2">Uncharacterized protein</fullName>
    </submittedName>
</protein>
<organism evidence="2 3">
    <name type="scientific">Bos mutus</name>
    <name type="common">wild yak</name>
    <dbReference type="NCBI Taxonomy" id="72004"/>
    <lineage>
        <taxon>Eukaryota</taxon>
        <taxon>Metazoa</taxon>
        <taxon>Chordata</taxon>
        <taxon>Craniata</taxon>
        <taxon>Vertebrata</taxon>
        <taxon>Euteleostomi</taxon>
        <taxon>Mammalia</taxon>
        <taxon>Eutheria</taxon>
        <taxon>Laurasiatheria</taxon>
        <taxon>Artiodactyla</taxon>
        <taxon>Ruminantia</taxon>
        <taxon>Pecora</taxon>
        <taxon>Bovidae</taxon>
        <taxon>Bovinae</taxon>
        <taxon>Bos</taxon>
    </lineage>
</organism>
<dbReference type="InterPro" id="IPR036383">
    <property type="entry name" value="TSP1_rpt_sf"/>
</dbReference>
<sequence>MKERLAALSAHVTELEEDLDTARKDVLKFKDMNRKLKRDVRKDDVNEKLEIANKDSRHRQDQLILNLETLRAELDQTRLRGAPLHHGRPHLSSAPELRFPVANWPADSSGNGAVLQRPQKCRLAVLRNELSKARTPATPFPSLDSLHKALKKKGIKSSISHLFRKKEKGWPEHPGKEALGPAAAAPQVIPKDAPPARAIVLLLWGCLSVLRSVRQIAFPDSDSPTPRHRCHNSAARWSKQPDAASCDAEVIESKTLQGSKGEHNFKSPGVFVVENTTVEFQKGSERQTFKIPGRLMADFIFKTRYTVTKDSVVQFFFYQPIGHQWRQTDFFPYTVTCGGEKVLYTADKQLIIKPLQPNAKILQWKAHDGIILKVDRNSVNDLILSAGKDCKYKCTVTCGRGLRYRVVLCINHCEQHVGGCNPQLKLHIKEECIISIPFTNQKTETELPEEGCEGSWLPTEQPCLLLPCDESPATQELASSLQEQDSEMTYDWEYAGFTPCTPTCLGVFIIIILER</sequence>
<keyword evidence="1" id="KW-0175">Coiled coil</keyword>
<name>A0A6B0RWK9_9CETA</name>
<dbReference type="PROSITE" id="PS50092">
    <property type="entry name" value="TSP1"/>
    <property type="match status" value="1"/>
</dbReference>
<dbReference type="PANTHER" id="PTHR24098:SF11">
    <property type="entry name" value="INTRAFLAGELLAR TRANSPORT PROTEIN 80 HOMOLOG"/>
    <property type="match status" value="1"/>
</dbReference>
<comment type="caution">
    <text evidence="2">The sequence shown here is derived from an EMBL/GenBank/DDBJ whole genome shotgun (WGS) entry which is preliminary data.</text>
</comment>
<dbReference type="EMBL" id="VBQZ03000114">
    <property type="protein sequence ID" value="MXQ94508.1"/>
    <property type="molecule type" value="Genomic_DNA"/>
</dbReference>
<proteinExistence type="predicted"/>
<dbReference type="PANTHER" id="PTHR24098">
    <property type="entry name" value="OUTER SEGMENT 5"/>
    <property type="match status" value="1"/>
</dbReference>
<keyword evidence="3" id="KW-1185">Reference proteome</keyword>
<dbReference type="SUPFAM" id="SSF82895">
    <property type="entry name" value="TSP-1 type 1 repeat"/>
    <property type="match status" value="1"/>
</dbReference>
<dbReference type="GO" id="GO:0060271">
    <property type="term" value="P:cilium assembly"/>
    <property type="evidence" value="ECO:0007669"/>
    <property type="project" value="TreeGrafter"/>
</dbReference>
<gene>
    <name evidence="2" type="ORF">E5288_WYG021627</name>
</gene>
<dbReference type="InterPro" id="IPR000884">
    <property type="entry name" value="TSP1_rpt"/>
</dbReference>
<dbReference type="GO" id="GO:0005929">
    <property type="term" value="C:cilium"/>
    <property type="evidence" value="ECO:0007669"/>
    <property type="project" value="TreeGrafter"/>
</dbReference>
<dbReference type="GO" id="GO:0030992">
    <property type="term" value="C:intraciliary transport particle B"/>
    <property type="evidence" value="ECO:0007669"/>
    <property type="project" value="TreeGrafter"/>
</dbReference>
<evidence type="ECO:0000256" key="1">
    <source>
        <dbReference type="SAM" id="Coils"/>
    </source>
</evidence>
<accession>A0A6B0RWK9</accession>